<reference evidence="1" key="1">
    <citation type="submission" date="2014-09" db="EMBL/GenBank/DDBJ databases">
        <authorList>
            <person name="Magalhaes I.L.F."/>
            <person name="Oliveira U."/>
            <person name="Santos F.R."/>
            <person name="Vidigal T.H.D.A."/>
            <person name="Brescovit A.D."/>
            <person name="Santos A.J."/>
        </authorList>
    </citation>
    <scope>NUCLEOTIDE SEQUENCE</scope>
    <source>
        <tissue evidence="1">Shoot tissue taken approximately 20 cm above the soil surface</tissue>
    </source>
</reference>
<protein>
    <submittedName>
        <fullName evidence="1">Uncharacterized protein</fullName>
    </submittedName>
</protein>
<dbReference type="EMBL" id="GBRH01190788">
    <property type="protein sequence ID" value="JAE07108.1"/>
    <property type="molecule type" value="Transcribed_RNA"/>
</dbReference>
<reference evidence="1" key="2">
    <citation type="journal article" date="2015" name="Data Brief">
        <title>Shoot transcriptome of the giant reed, Arundo donax.</title>
        <authorList>
            <person name="Barrero R.A."/>
            <person name="Guerrero F.D."/>
            <person name="Moolhuijzen P."/>
            <person name="Goolsby J.A."/>
            <person name="Tidwell J."/>
            <person name="Bellgard S.E."/>
            <person name="Bellgard M.I."/>
        </authorList>
    </citation>
    <scope>NUCLEOTIDE SEQUENCE</scope>
    <source>
        <tissue evidence="1">Shoot tissue taken approximately 20 cm above the soil surface</tissue>
    </source>
</reference>
<organism evidence="1">
    <name type="scientific">Arundo donax</name>
    <name type="common">Giant reed</name>
    <name type="synonym">Donax arundinaceus</name>
    <dbReference type="NCBI Taxonomy" id="35708"/>
    <lineage>
        <taxon>Eukaryota</taxon>
        <taxon>Viridiplantae</taxon>
        <taxon>Streptophyta</taxon>
        <taxon>Embryophyta</taxon>
        <taxon>Tracheophyta</taxon>
        <taxon>Spermatophyta</taxon>
        <taxon>Magnoliopsida</taxon>
        <taxon>Liliopsida</taxon>
        <taxon>Poales</taxon>
        <taxon>Poaceae</taxon>
        <taxon>PACMAD clade</taxon>
        <taxon>Arundinoideae</taxon>
        <taxon>Arundineae</taxon>
        <taxon>Arundo</taxon>
    </lineage>
</organism>
<dbReference type="AlphaFoldDB" id="A0A0A9FFV4"/>
<name>A0A0A9FFV4_ARUDO</name>
<accession>A0A0A9FFV4</accession>
<sequence>MTFSSTPKTKLINLHTYIDAQTTYKHLALIHS</sequence>
<evidence type="ECO:0000313" key="1">
    <source>
        <dbReference type="EMBL" id="JAE07108.1"/>
    </source>
</evidence>
<proteinExistence type="predicted"/>